<dbReference type="AlphaFoldDB" id="A0A210Q0U1"/>
<dbReference type="Proteomes" id="UP000242188">
    <property type="component" value="Unassembled WGS sequence"/>
</dbReference>
<proteinExistence type="predicted"/>
<evidence type="ECO:0000313" key="1">
    <source>
        <dbReference type="EMBL" id="OWF42363.1"/>
    </source>
</evidence>
<dbReference type="EMBL" id="NEDP02005293">
    <property type="protein sequence ID" value="OWF42363.1"/>
    <property type="molecule type" value="Genomic_DNA"/>
</dbReference>
<organism evidence="1 2">
    <name type="scientific">Mizuhopecten yessoensis</name>
    <name type="common">Japanese scallop</name>
    <name type="synonym">Patinopecten yessoensis</name>
    <dbReference type="NCBI Taxonomy" id="6573"/>
    <lineage>
        <taxon>Eukaryota</taxon>
        <taxon>Metazoa</taxon>
        <taxon>Spiralia</taxon>
        <taxon>Lophotrochozoa</taxon>
        <taxon>Mollusca</taxon>
        <taxon>Bivalvia</taxon>
        <taxon>Autobranchia</taxon>
        <taxon>Pteriomorphia</taxon>
        <taxon>Pectinida</taxon>
        <taxon>Pectinoidea</taxon>
        <taxon>Pectinidae</taxon>
        <taxon>Mizuhopecten</taxon>
    </lineage>
</organism>
<keyword evidence="2" id="KW-1185">Reference proteome</keyword>
<accession>A0A210Q0U1</accession>
<sequence>MSVGLDVPLVPWYHSAVRYCAANLDCIVLENGGKKDLAYTYGEEEFVVFDFTRSMAENINYSFIEALKNGRIFSSKYESHVNIFDPAKVMCCANFLPDKDKLSEDRWMIWGIKDKDNFEILD</sequence>
<protein>
    <submittedName>
        <fullName evidence="1">Master replication protein</fullName>
    </submittedName>
</protein>
<comment type="caution">
    <text evidence="1">The sequence shown here is derived from an EMBL/GenBank/DDBJ whole genome shotgun (WGS) entry which is preliminary data.</text>
</comment>
<reference evidence="1 2" key="1">
    <citation type="journal article" date="2017" name="Nat. Ecol. Evol.">
        <title>Scallop genome provides insights into evolution of bilaterian karyotype and development.</title>
        <authorList>
            <person name="Wang S."/>
            <person name="Zhang J."/>
            <person name="Jiao W."/>
            <person name="Li J."/>
            <person name="Xun X."/>
            <person name="Sun Y."/>
            <person name="Guo X."/>
            <person name="Huan P."/>
            <person name="Dong B."/>
            <person name="Zhang L."/>
            <person name="Hu X."/>
            <person name="Sun X."/>
            <person name="Wang J."/>
            <person name="Zhao C."/>
            <person name="Wang Y."/>
            <person name="Wang D."/>
            <person name="Huang X."/>
            <person name="Wang R."/>
            <person name="Lv J."/>
            <person name="Li Y."/>
            <person name="Zhang Z."/>
            <person name="Liu B."/>
            <person name="Lu W."/>
            <person name="Hui Y."/>
            <person name="Liang J."/>
            <person name="Zhou Z."/>
            <person name="Hou R."/>
            <person name="Li X."/>
            <person name="Liu Y."/>
            <person name="Li H."/>
            <person name="Ning X."/>
            <person name="Lin Y."/>
            <person name="Zhao L."/>
            <person name="Xing Q."/>
            <person name="Dou J."/>
            <person name="Li Y."/>
            <person name="Mao J."/>
            <person name="Guo H."/>
            <person name="Dou H."/>
            <person name="Li T."/>
            <person name="Mu C."/>
            <person name="Jiang W."/>
            <person name="Fu Q."/>
            <person name="Fu X."/>
            <person name="Miao Y."/>
            <person name="Liu J."/>
            <person name="Yu Q."/>
            <person name="Li R."/>
            <person name="Liao H."/>
            <person name="Li X."/>
            <person name="Kong Y."/>
            <person name="Jiang Z."/>
            <person name="Chourrout D."/>
            <person name="Li R."/>
            <person name="Bao Z."/>
        </authorList>
    </citation>
    <scope>NUCLEOTIDE SEQUENCE [LARGE SCALE GENOMIC DNA]</scope>
    <source>
        <strain evidence="1 2">PY_sf001</strain>
    </source>
</reference>
<evidence type="ECO:0000313" key="2">
    <source>
        <dbReference type="Proteomes" id="UP000242188"/>
    </source>
</evidence>
<gene>
    <name evidence="1" type="ORF">KP79_PYT24538</name>
</gene>
<name>A0A210Q0U1_MIZYE</name>